<protein>
    <recommendedName>
        <fullName evidence="16">DNA helicase RecQ</fullName>
        <ecNumber evidence="16">5.6.2.4</ecNumber>
    </recommendedName>
</protein>
<evidence type="ECO:0000256" key="10">
    <source>
        <dbReference type="ARBA" id="ARBA00022840"/>
    </source>
</evidence>
<dbReference type="InterPro" id="IPR018982">
    <property type="entry name" value="RQC_domain"/>
</dbReference>
<keyword evidence="10" id="KW-0067">ATP-binding</keyword>
<dbReference type="SMART" id="SM00487">
    <property type="entry name" value="DEXDc"/>
    <property type="match status" value="1"/>
</dbReference>
<dbReference type="InterPro" id="IPR006293">
    <property type="entry name" value="DNA_helicase_ATP-dep_RecQ_bac"/>
</dbReference>
<dbReference type="PANTHER" id="PTHR13710:SF105">
    <property type="entry name" value="ATP-DEPENDENT DNA HELICASE Q1"/>
    <property type="match status" value="1"/>
</dbReference>
<organism evidence="20 21">
    <name type="scientific">Paraglaciecola algarum</name>
    <dbReference type="NCBI Taxonomy" id="3050085"/>
    <lineage>
        <taxon>Bacteria</taxon>
        <taxon>Pseudomonadati</taxon>
        <taxon>Pseudomonadota</taxon>
        <taxon>Gammaproteobacteria</taxon>
        <taxon>Alteromonadales</taxon>
        <taxon>Alteromonadaceae</taxon>
        <taxon>Paraglaciecola</taxon>
    </lineage>
</organism>
<name>A0ABS9D4C1_9ALTE</name>
<dbReference type="Pfam" id="PF09382">
    <property type="entry name" value="RQC"/>
    <property type="match status" value="1"/>
</dbReference>
<dbReference type="Pfam" id="PF00570">
    <property type="entry name" value="HRDC"/>
    <property type="match status" value="1"/>
</dbReference>
<evidence type="ECO:0000256" key="16">
    <source>
        <dbReference type="NCBIfam" id="TIGR01389"/>
    </source>
</evidence>
<evidence type="ECO:0000256" key="6">
    <source>
        <dbReference type="ARBA" id="ARBA00022763"/>
    </source>
</evidence>
<dbReference type="InterPro" id="IPR004589">
    <property type="entry name" value="DNA_helicase_ATP-dep_RecQ"/>
</dbReference>
<evidence type="ECO:0000256" key="14">
    <source>
        <dbReference type="ARBA" id="ARBA00023235"/>
    </source>
</evidence>
<dbReference type="SMART" id="SM00490">
    <property type="entry name" value="HELICc"/>
    <property type="match status" value="1"/>
</dbReference>
<comment type="catalytic activity">
    <reaction evidence="15">
        <text>Couples ATP hydrolysis with the unwinding of duplex DNA by translocating in the 3'-5' direction.</text>
        <dbReference type="EC" id="5.6.2.4"/>
    </reaction>
</comment>
<dbReference type="Gene3D" id="1.10.150.80">
    <property type="entry name" value="HRDC domain"/>
    <property type="match status" value="1"/>
</dbReference>
<dbReference type="InterPro" id="IPR027417">
    <property type="entry name" value="P-loop_NTPase"/>
</dbReference>
<evidence type="ECO:0000256" key="11">
    <source>
        <dbReference type="ARBA" id="ARBA00023125"/>
    </source>
</evidence>
<dbReference type="Gene3D" id="1.10.10.10">
    <property type="entry name" value="Winged helix-like DNA-binding domain superfamily/Winged helix DNA-binding domain"/>
    <property type="match status" value="1"/>
</dbReference>
<comment type="cofactor">
    <cofactor evidence="1">
        <name>Mg(2+)</name>
        <dbReference type="ChEBI" id="CHEBI:18420"/>
    </cofactor>
</comment>
<dbReference type="Gene3D" id="3.40.50.300">
    <property type="entry name" value="P-loop containing nucleotide triphosphate hydrolases"/>
    <property type="match status" value="2"/>
</dbReference>
<dbReference type="SUPFAM" id="SSF52540">
    <property type="entry name" value="P-loop containing nucleoside triphosphate hydrolases"/>
    <property type="match status" value="1"/>
</dbReference>
<keyword evidence="21" id="KW-1185">Reference proteome</keyword>
<gene>
    <name evidence="20" type="primary">recQ</name>
    <name evidence="20" type="ORF">L0668_04115</name>
</gene>
<dbReference type="PANTHER" id="PTHR13710">
    <property type="entry name" value="DNA HELICASE RECQ FAMILY MEMBER"/>
    <property type="match status" value="1"/>
</dbReference>
<evidence type="ECO:0000256" key="7">
    <source>
        <dbReference type="ARBA" id="ARBA00022801"/>
    </source>
</evidence>
<dbReference type="InterPro" id="IPR011545">
    <property type="entry name" value="DEAD/DEAH_box_helicase_dom"/>
</dbReference>
<sequence>MSESPSHSSTLLHQASEILKNTFGYDQFREGQQQVITKVLAGQDALVLMPTGGGKSLCYQIPALLLPGLSIVVSPLISLMKDQVDALQTSGVKAAFINSNLSPEAIFNVFKGMQDGVYKLIYVAPERLMQLDFVARLQSLEISLIAVDEAHCVSHWGHDFRKDYRLLGQLKQTFPNVPMMGLTATADLATRADIAHQLQLVQPFVFKGSFDRPNIRYNQVTKYKATDQAISFVKQQEGSSGIIYCNSRRKVDDLAIALAKQGVNCAGYHAGLEGKIRDKIQRDFIQDKIDVIVATVAFGMGIDKSNVRFVVHFDLPRSIESYYQEIGRAGRDGMPAEALLLFDEKDAARIRQWISTGENPERNAVELQKFAAMEAFGEAQTCRRQILLNYFAEYSAGHCGNCDICLDPPKAFDGTVDAQKVLSCVFRLQQSVASQYLIDVLRGKQLKRIFENQHELLSTFGIGKDQSDEYWHNIINQLIHRGLLRVDITLNAVLKLTEEARPILKSQQSLQLAVPRLSVSLGKKAKFQTENYDRALFAKLKHLRKSIAEQDDVPPFVVFSDATLADMADKCPESSFEFLDIHGVGQAKLERYGERFIEVISRHMNN</sequence>
<accession>A0ABS9D4C1</accession>
<dbReference type="GO" id="GO:0016787">
    <property type="term" value="F:hydrolase activity"/>
    <property type="evidence" value="ECO:0007669"/>
    <property type="project" value="UniProtKB-KW"/>
</dbReference>
<dbReference type="InterPro" id="IPR044876">
    <property type="entry name" value="HRDC_dom_sf"/>
</dbReference>
<feature type="domain" description="Helicase ATP-binding" evidence="18">
    <location>
        <begin position="36"/>
        <end position="204"/>
    </location>
</feature>
<dbReference type="SMART" id="SM00341">
    <property type="entry name" value="HRDC"/>
    <property type="match status" value="1"/>
</dbReference>
<dbReference type="InterPro" id="IPR014001">
    <property type="entry name" value="Helicase_ATP-bd"/>
</dbReference>
<keyword evidence="13" id="KW-0234">DNA repair</keyword>
<feature type="domain" description="HRDC" evidence="17">
    <location>
        <begin position="530"/>
        <end position="606"/>
    </location>
</feature>
<evidence type="ECO:0000259" key="19">
    <source>
        <dbReference type="PROSITE" id="PS51194"/>
    </source>
</evidence>
<dbReference type="SMART" id="SM00956">
    <property type="entry name" value="RQC"/>
    <property type="match status" value="1"/>
</dbReference>
<evidence type="ECO:0000256" key="2">
    <source>
        <dbReference type="ARBA" id="ARBA00001947"/>
    </source>
</evidence>
<keyword evidence="11" id="KW-0238">DNA-binding</keyword>
<dbReference type="NCBIfam" id="TIGR01389">
    <property type="entry name" value="recQ"/>
    <property type="match status" value="1"/>
</dbReference>
<keyword evidence="4" id="KW-0479">Metal-binding</keyword>
<dbReference type="Pfam" id="PF00270">
    <property type="entry name" value="DEAD"/>
    <property type="match status" value="1"/>
</dbReference>
<evidence type="ECO:0000256" key="15">
    <source>
        <dbReference type="ARBA" id="ARBA00034617"/>
    </source>
</evidence>
<dbReference type="Proteomes" id="UP001521137">
    <property type="component" value="Unassembled WGS sequence"/>
</dbReference>
<dbReference type="Pfam" id="PF16124">
    <property type="entry name" value="RecQ_Zn_bind"/>
    <property type="match status" value="1"/>
</dbReference>
<dbReference type="InterPro" id="IPR002121">
    <property type="entry name" value="HRDC_dom"/>
</dbReference>
<dbReference type="EMBL" id="JAKGAS010000002">
    <property type="protein sequence ID" value="MCF2947280.1"/>
    <property type="molecule type" value="Genomic_DNA"/>
</dbReference>
<dbReference type="CDD" id="cd17920">
    <property type="entry name" value="DEXHc_RecQ"/>
    <property type="match status" value="1"/>
</dbReference>
<comment type="caution">
    <text evidence="20">The sequence shown here is derived from an EMBL/GenBank/DDBJ whole genome shotgun (WGS) entry which is preliminary data.</text>
</comment>
<dbReference type="GO" id="GO:0003678">
    <property type="term" value="F:DNA helicase activity"/>
    <property type="evidence" value="ECO:0007669"/>
    <property type="project" value="UniProtKB-EC"/>
</dbReference>
<evidence type="ECO:0000259" key="18">
    <source>
        <dbReference type="PROSITE" id="PS51192"/>
    </source>
</evidence>
<evidence type="ECO:0000259" key="17">
    <source>
        <dbReference type="PROSITE" id="PS50967"/>
    </source>
</evidence>
<dbReference type="InterPro" id="IPR032284">
    <property type="entry name" value="RecQ_Zn-bd"/>
</dbReference>
<evidence type="ECO:0000256" key="4">
    <source>
        <dbReference type="ARBA" id="ARBA00022723"/>
    </source>
</evidence>
<dbReference type="PROSITE" id="PS51194">
    <property type="entry name" value="HELICASE_CTER"/>
    <property type="match status" value="1"/>
</dbReference>
<keyword evidence="12" id="KW-0233">DNA recombination</keyword>
<evidence type="ECO:0000256" key="13">
    <source>
        <dbReference type="ARBA" id="ARBA00023204"/>
    </source>
</evidence>
<evidence type="ECO:0000256" key="8">
    <source>
        <dbReference type="ARBA" id="ARBA00022806"/>
    </source>
</evidence>
<evidence type="ECO:0000256" key="5">
    <source>
        <dbReference type="ARBA" id="ARBA00022741"/>
    </source>
</evidence>
<reference evidence="20 21" key="1">
    <citation type="submission" date="2022-01" db="EMBL/GenBank/DDBJ databases">
        <title>Paraglaciecola sp. G1-23.</title>
        <authorList>
            <person name="Jin M.S."/>
            <person name="Han D.M."/>
            <person name="Kim H.M."/>
            <person name="Jeon C.O."/>
        </authorList>
    </citation>
    <scope>NUCLEOTIDE SEQUENCE [LARGE SCALE GENOMIC DNA]</scope>
    <source>
        <strain evidence="20 21">G1-23</strain>
    </source>
</reference>
<dbReference type="InterPro" id="IPR010997">
    <property type="entry name" value="HRDC-like_sf"/>
</dbReference>
<keyword evidence="9" id="KW-0862">Zinc</keyword>
<dbReference type="Pfam" id="PF00271">
    <property type="entry name" value="Helicase_C"/>
    <property type="match status" value="1"/>
</dbReference>
<dbReference type="InterPro" id="IPR001650">
    <property type="entry name" value="Helicase_C-like"/>
</dbReference>
<evidence type="ECO:0000256" key="12">
    <source>
        <dbReference type="ARBA" id="ARBA00023172"/>
    </source>
</evidence>
<keyword evidence="5" id="KW-0547">Nucleotide-binding</keyword>
<keyword evidence="7 20" id="KW-0378">Hydrolase</keyword>
<dbReference type="InterPro" id="IPR036388">
    <property type="entry name" value="WH-like_DNA-bd_sf"/>
</dbReference>
<dbReference type="SUPFAM" id="SSF46785">
    <property type="entry name" value="Winged helix' DNA-binding domain"/>
    <property type="match status" value="1"/>
</dbReference>
<dbReference type="PROSITE" id="PS50967">
    <property type="entry name" value="HRDC"/>
    <property type="match status" value="1"/>
</dbReference>
<keyword evidence="6" id="KW-0227">DNA damage</keyword>
<dbReference type="CDD" id="cd18794">
    <property type="entry name" value="SF2_C_RecQ"/>
    <property type="match status" value="1"/>
</dbReference>
<dbReference type="EC" id="5.6.2.4" evidence="16"/>
<keyword evidence="14" id="KW-0413">Isomerase</keyword>
<dbReference type="PROSITE" id="PS51192">
    <property type="entry name" value="HELICASE_ATP_BIND_1"/>
    <property type="match status" value="1"/>
</dbReference>
<evidence type="ECO:0000313" key="21">
    <source>
        <dbReference type="Proteomes" id="UP001521137"/>
    </source>
</evidence>
<keyword evidence="8 20" id="KW-0347">Helicase</keyword>
<proteinExistence type="inferred from homology"/>
<dbReference type="RefSeq" id="WP_235310810.1">
    <property type="nucleotide sequence ID" value="NZ_JAKGAS010000002.1"/>
</dbReference>
<comment type="similarity">
    <text evidence="3">Belongs to the helicase family. RecQ subfamily.</text>
</comment>
<evidence type="ECO:0000256" key="9">
    <source>
        <dbReference type="ARBA" id="ARBA00022833"/>
    </source>
</evidence>
<evidence type="ECO:0000256" key="1">
    <source>
        <dbReference type="ARBA" id="ARBA00001946"/>
    </source>
</evidence>
<evidence type="ECO:0000313" key="20">
    <source>
        <dbReference type="EMBL" id="MCF2947280.1"/>
    </source>
</evidence>
<dbReference type="SUPFAM" id="SSF47819">
    <property type="entry name" value="HRDC-like"/>
    <property type="match status" value="1"/>
</dbReference>
<dbReference type="InterPro" id="IPR036390">
    <property type="entry name" value="WH_DNA-bd_sf"/>
</dbReference>
<comment type="cofactor">
    <cofactor evidence="2">
        <name>Zn(2+)</name>
        <dbReference type="ChEBI" id="CHEBI:29105"/>
    </cofactor>
</comment>
<dbReference type="NCBIfam" id="TIGR00614">
    <property type="entry name" value="recQ_fam"/>
    <property type="match status" value="1"/>
</dbReference>
<evidence type="ECO:0000256" key="3">
    <source>
        <dbReference type="ARBA" id="ARBA00005446"/>
    </source>
</evidence>
<feature type="domain" description="Helicase C-terminal" evidence="19">
    <location>
        <begin position="225"/>
        <end position="373"/>
    </location>
</feature>